<feature type="compositionally biased region" description="Basic and acidic residues" evidence="1">
    <location>
        <begin position="120"/>
        <end position="132"/>
    </location>
</feature>
<evidence type="ECO:0000313" key="3">
    <source>
        <dbReference type="EMBL" id="PKI64232.1"/>
    </source>
</evidence>
<feature type="region of interest" description="Disordered" evidence="1">
    <location>
        <begin position="38"/>
        <end position="132"/>
    </location>
</feature>
<feature type="compositionally biased region" description="Polar residues" evidence="1">
    <location>
        <begin position="96"/>
        <end position="105"/>
    </location>
</feature>
<dbReference type="AlphaFoldDB" id="A0A218X4N3"/>
<gene>
    <name evidence="2" type="ORF">CDL15_Pgr023160</name>
    <name evidence="3" type="ORF">CRG98_015419</name>
</gene>
<organism evidence="2 4">
    <name type="scientific">Punica granatum</name>
    <name type="common">Pomegranate</name>
    <dbReference type="NCBI Taxonomy" id="22663"/>
    <lineage>
        <taxon>Eukaryota</taxon>
        <taxon>Viridiplantae</taxon>
        <taxon>Streptophyta</taxon>
        <taxon>Embryophyta</taxon>
        <taxon>Tracheophyta</taxon>
        <taxon>Spermatophyta</taxon>
        <taxon>Magnoliopsida</taxon>
        <taxon>eudicotyledons</taxon>
        <taxon>Gunneridae</taxon>
        <taxon>Pentapetalae</taxon>
        <taxon>rosids</taxon>
        <taxon>malvids</taxon>
        <taxon>Myrtales</taxon>
        <taxon>Lythraceae</taxon>
        <taxon>Punica</taxon>
    </lineage>
</organism>
<evidence type="ECO:0000313" key="2">
    <source>
        <dbReference type="EMBL" id="OWM79748.1"/>
    </source>
</evidence>
<proteinExistence type="predicted"/>
<reference evidence="4" key="1">
    <citation type="journal article" date="2017" name="Plant J.">
        <title>The pomegranate (Punica granatum L.) genome and the genomics of punicalagin biosynthesis.</title>
        <authorList>
            <person name="Qin G."/>
            <person name="Xu C."/>
            <person name="Ming R."/>
            <person name="Tang H."/>
            <person name="Guyot R."/>
            <person name="Kramer E.M."/>
            <person name="Hu Y."/>
            <person name="Yi X."/>
            <person name="Qi Y."/>
            <person name="Xu X."/>
            <person name="Gao Z."/>
            <person name="Pan H."/>
            <person name="Jian J."/>
            <person name="Tian Y."/>
            <person name="Yue Z."/>
            <person name="Xu Y."/>
        </authorList>
    </citation>
    <scope>NUCLEOTIDE SEQUENCE [LARGE SCALE GENOMIC DNA]</scope>
    <source>
        <strain evidence="4">cv. Dabenzi</strain>
    </source>
</reference>
<reference evidence="2" key="2">
    <citation type="submission" date="2017-06" db="EMBL/GenBank/DDBJ databases">
        <title>The pomegranate genome and the genomics of punicalagin biosynthesis.</title>
        <authorList>
            <person name="Xu C."/>
        </authorList>
    </citation>
    <scope>NUCLEOTIDE SEQUENCE [LARGE SCALE GENOMIC DNA]</scope>
    <source>
        <tissue evidence="2">Fresh leaf</tissue>
    </source>
</reference>
<dbReference type="PANTHER" id="PTHR34570:SF20">
    <property type="entry name" value="MYB-CC TYPE TRANSCRIPTION FACTOR LHEQLE-CONTAINING DOMAIN-CONTAINING PROTEIN"/>
    <property type="match status" value="1"/>
</dbReference>
<dbReference type="Proteomes" id="UP000233551">
    <property type="component" value="Unassembled WGS sequence"/>
</dbReference>
<name>A0A218X4N3_PUNGR</name>
<reference evidence="3 5" key="3">
    <citation type="submission" date="2017-11" db="EMBL/GenBank/DDBJ databases">
        <title>De-novo sequencing of pomegranate (Punica granatum L.) genome.</title>
        <authorList>
            <person name="Akparov Z."/>
            <person name="Amiraslanov A."/>
            <person name="Hajiyeva S."/>
            <person name="Abbasov M."/>
            <person name="Kaur K."/>
            <person name="Hamwieh A."/>
            <person name="Solovyev V."/>
            <person name="Salamov A."/>
            <person name="Braich B."/>
            <person name="Kosarev P."/>
            <person name="Mahmoud A."/>
            <person name="Hajiyev E."/>
            <person name="Babayeva S."/>
            <person name="Izzatullayeva V."/>
            <person name="Mammadov A."/>
            <person name="Mammadov A."/>
            <person name="Sharifova S."/>
            <person name="Ojaghi J."/>
            <person name="Eynullazada K."/>
            <person name="Bayramov B."/>
            <person name="Abdulazimova A."/>
            <person name="Shahmuradov I."/>
        </authorList>
    </citation>
    <scope>NUCLEOTIDE SEQUENCE [LARGE SCALE GENOMIC DNA]</scope>
    <source>
        <strain evidence="3">AG2017</strain>
        <strain evidence="5">cv. AG2017</strain>
        <tissue evidence="3">Leaf</tissue>
    </source>
</reference>
<sequence>MGRKSTESTTGDPTAVNSSIALLQERFRELQRVKERRELMQRVSEPNRPASIGPIDPSEPSFHPQPRPNPRDCSLSLGLPSPRNPSYHPEPRGTKSPESCTSLWPSNASTGAAASSTRGFENHSDVDTSLHL</sequence>
<feature type="compositionally biased region" description="Low complexity" evidence="1">
    <location>
        <begin position="106"/>
        <end position="117"/>
    </location>
</feature>
<comment type="caution">
    <text evidence="2">The sequence shown here is derived from an EMBL/GenBank/DDBJ whole genome shotgun (WGS) entry which is preliminary data.</text>
</comment>
<evidence type="ECO:0000313" key="4">
    <source>
        <dbReference type="Proteomes" id="UP000197138"/>
    </source>
</evidence>
<evidence type="ECO:0000313" key="5">
    <source>
        <dbReference type="Proteomes" id="UP000233551"/>
    </source>
</evidence>
<dbReference type="EMBL" id="PGOL01000846">
    <property type="protein sequence ID" value="PKI64232.1"/>
    <property type="molecule type" value="Genomic_DNA"/>
</dbReference>
<accession>A0A218X4N3</accession>
<feature type="region of interest" description="Disordered" evidence="1">
    <location>
        <begin position="1"/>
        <end position="20"/>
    </location>
</feature>
<dbReference type="EMBL" id="MTKT01002440">
    <property type="protein sequence ID" value="OWM79748.1"/>
    <property type="molecule type" value="Genomic_DNA"/>
</dbReference>
<dbReference type="PANTHER" id="PTHR34570">
    <property type="entry name" value="OS03G0593100 PROTEIN"/>
    <property type="match status" value="1"/>
</dbReference>
<dbReference type="Proteomes" id="UP000197138">
    <property type="component" value="Unassembled WGS sequence"/>
</dbReference>
<keyword evidence="5" id="KW-1185">Reference proteome</keyword>
<protein>
    <submittedName>
        <fullName evidence="2">Uncharacterized protein</fullName>
    </submittedName>
</protein>
<evidence type="ECO:0000256" key="1">
    <source>
        <dbReference type="SAM" id="MobiDB-lite"/>
    </source>
</evidence>
<feature type="compositionally biased region" description="Polar residues" evidence="1">
    <location>
        <begin position="7"/>
        <end position="20"/>
    </location>
</feature>